<protein>
    <submittedName>
        <fullName evidence="1">Uncharacterized protein</fullName>
    </submittedName>
</protein>
<dbReference type="AlphaFoldDB" id="A0A5F2B4T1"/>
<proteinExistence type="predicted"/>
<dbReference type="OrthoDB" id="344019at2"/>
<name>A0A5F2B4T1_9LEPT</name>
<dbReference type="EMBL" id="RQGN01000056">
    <property type="protein sequence ID" value="TGM00601.1"/>
    <property type="molecule type" value="Genomic_DNA"/>
</dbReference>
<gene>
    <name evidence="1" type="ORF">EHQ76_11750</name>
</gene>
<reference evidence="1 2" key="1">
    <citation type="journal article" date="2019" name="PLoS Negl. Trop. Dis.">
        <title>Revisiting the worldwide diversity of Leptospira species in the environment.</title>
        <authorList>
            <person name="Vincent A.T."/>
            <person name="Schiettekatte O."/>
            <person name="Bourhy P."/>
            <person name="Veyrier F.J."/>
            <person name="Picardeau M."/>
        </authorList>
    </citation>
    <scope>NUCLEOTIDE SEQUENCE [LARGE SCALE GENOMIC DNA]</scope>
    <source>
        <strain evidence="1 2">201702444</strain>
    </source>
</reference>
<comment type="caution">
    <text evidence="1">The sequence shown here is derived from an EMBL/GenBank/DDBJ whole genome shotgun (WGS) entry which is preliminary data.</text>
</comment>
<dbReference type="RefSeq" id="WP_135671137.1">
    <property type="nucleotide sequence ID" value="NZ_RQGN01000056.1"/>
</dbReference>
<evidence type="ECO:0000313" key="2">
    <source>
        <dbReference type="Proteomes" id="UP000298429"/>
    </source>
</evidence>
<dbReference type="NCBIfam" id="NF047544">
    <property type="entry name" value="AdhsnLsa30Lept"/>
    <property type="match status" value="1"/>
</dbReference>
<evidence type="ECO:0000313" key="1">
    <source>
        <dbReference type="EMBL" id="TGM00601.1"/>
    </source>
</evidence>
<organism evidence="1 2">
    <name type="scientific">Leptospira barantonii</name>
    <dbReference type="NCBI Taxonomy" id="2023184"/>
    <lineage>
        <taxon>Bacteria</taxon>
        <taxon>Pseudomonadati</taxon>
        <taxon>Spirochaetota</taxon>
        <taxon>Spirochaetia</taxon>
        <taxon>Leptospirales</taxon>
        <taxon>Leptospiraceae</taxon>
        <taxon>Leptospira</taxon>
    </lineage>
</organism>
<sequence>MIRNTAILFKIFLHSVFLIFFGTCTFGSVGDSSKEEAKMLQRLLTLFSERPSSFRTYLYYTDDQQDSNIGNFDVISGATTYSLQLQSGSQIVWDGISIRVNPNSVPTVPGQTRTLDVTDPNEHSTQSHTPYTVPLDLPETSPYGQEYGTPKFSDTSLNTITETILTGDVHTSSAPLITGIPSGYLASVKYKINSVNLTFQITAPVAKTVRLQMSSFVLELFPRCRFDIVPEKLGSFPVTWKSNGIFQDQSGTSILNTIAGLTSPVDINPYQNVNLYNLILANLQQQDRVLYQTGCSLF</sequence>
<dbReference type="Proteomes" id="UP000298429">
    <property type="component" value="Unassembled WGS sequence"/>
</dbReference>
<accession>A0A5F2B4T1</accession>